<proteinExistence type="predicted"/>
<organism evidence="1 2">
    <name type="scientific">Arsenicicoccus bolidensis</name>
    <dbReference type="NCBI Taxonomy" id="229480"/>
    <lineage>
        <taxon>Bacteria</taxon>
        <taxon>Bacillati</taxon>
        <taxon>Actinomycetota</taxon>
        <taxon>Actinomycetes</taxon>
        <taxon>Micrococcales</taxon>
        <taxon>Intrasporangiaceae</taxon>
        <taxon>Arsenicicoccus</taxon>
    </lineage>
</organism>
<dbReference type="Proteomes" id="UP001521931">
    <property type="component" value="Unassembled WGS sequence"/>
</dbReference>
<name>A0ABS9Q595_9MICO</name>
<keyword evidence="2" id="KW-1185">Reference proteome</keyword>
<evidence type="ECO:0000313" key="2">
    <source>
        <dbReference type="Proteomes" id="UP001521931"/>
    </source>
</evidence>
<evidence type="ECO:0000313" key="1">
    <source>
        <dbReference type="EMBL" id="MCG7322527.1"/>
    </source>
</evidence>
<reference evidence="1 2" key="1">
    <citation type="submission" date="2022-02" db="EMBL/GenBank/DDBJ databases">
        <title>Uncovering new skin microbiome diversity through culturing and metagenomics.</title>
        <authorList>
            <person name="Conlan S."/>
            <person name="Deming C."/>
            <person name="Nisc Comparative Sequencing Program N."/>
            <person name="Segre J.A."/>
        </authorList>
    </citation>
    <scope>NUCLEOTIDE SEQUENCE [LARGE SCALE GENOMIC DNA]</scope>
    <source>
        <strain evidence="1 2">ACRQZ</strain>
    </source>
</reference>
<accession>A0ABS9Q595</accession>
<protein>
    <submittedName>
        <fullName evidence="1">Uncharacterized protein</fullName>
    </submittedName>
</protein>
<sequence>MSTTTAPTALICTSSTAGEPVWWVECSCGWNHPEHRTQEDTARMLSQWRQHHHADHPGTAIVEPTPATLTPYQVCPYCDATDETCPAAKTERACCECTHPGIEH</sequence>
<dbReference type="RefSeq" id="WP_108720358.1">
    <property type="nucleotide sequence ID" value="NZ_JAKRCV010000038.1"/>
</dbReference>
<dbReference type="EMBL" id="JAKRCV010000038">
    <property type="protein sequence ID" value="MCG7322527.1"/>
    <property type="molecule type" value="Genomic_DNA"/>
</dbReference>
<comment type="caution">
    <text evidence="1">The sequence shown here is derived from an EMBL/GenBank/DDBJ whole genome shotgun (WGS) entry which is preliminary data.</text>
</comment>
<gene>
    <name evidence="1" type="ORF">MHL29_11630</name>
</gene>